<protein>
    <submittedName>
        <fullName evidence="1">Uncharacterized protein</fullName>
    </submittedName>
</protein>
<name>A0AAE1PFU3_9EUCA</name>
<dbReference type="Proteomes" id="UP001292094">
    <property type="component" value="Unassembled WGS sequence"/>
</dbReference>
<organism evidence="1 2">
    <name type="scientific">Petrolisthes manimaculis</name>
    <dbReference type="NCBI Taxonomy" id="1843537"/>
    <lineage>
        <taxon>Eukaryota</taxon>
        <taxon>Metazoa</taxon>
        <taxon>Ecdysozoa</taxon>
        <taxon>Arthropoda</taxon>
        <taxon>Crustacea</taxon>
        <taxon>Multicrustacea</taxon>
        <taxon>Malacostraca</taxon>
        <taxon>Eumalacostraca</taxon>
        <taxon>Eucarida</taxon>
        <taxon>Decapoda</taxon>
        <taxon>Pleocyemata</taxon>
        <taxon>Anomura</taxon>
        <taxon>Galatheoidea</taxon>
        <taxon>Porcellanidae</taxon>
        <taxon>Petrolisthes</taxon>
    </lineage>
</organism>
<dbReference type="PANTHER" id="PTHR47027">
    <property type="entry name" value="REVERSE TRANSCRIPTASE DOMAIN-CONTAINING PROTEIN"/>
    <property type="match status" value="1"/>
</dbReference>
<reference evidence="1" key="1">
    <citation type="submission" date="2023-11" db="EMBL/GenBank/DDBJ databases">
        <title>Genome assemblies of two species of porcelain crab, Petrolisthes cinctipes and Petrolisthes manimaculis (Anomura: Porcellanidae).</title>
        <authorList>
            <person name="Angst P."/>
        </authorList>
    </citation>
    <scope>NUCLEOTIDE SEQUENCE</scope>
    <source>
        <strain evidence="1">PB745_02</strain>
        <tissue evidence="1">Gill</tissue>
    </source>
</reference>
<dbReference type="PANTHER" id="PTHR47027:SF20">
    <property type="entry name" value="REVERSE TRANSCRIPTASE-LIKE PROTEIN WITH RNA-DIRECTED DNA POLYMERASE DOMAIN"/>
    <property type="match status" value="1"/>
</dbReference>
<proteinExistence type="predicted"/>
<dbReference type="EMBL" id="JAWZYT010002014">
    <property type="protein sequence ID" value="KAK4307313.1"/>
    <property type="molecule type" value="Genomic_DNA"/>
</dbReference>
<evidence type="ECO:0000313" key="1">
    <source>
        <dbReference type="EMBL" id="KAK4307313.1"/>
    </source>
</evidence>
<comment type="caution">
    <text evidence="1">The sequence shown here is derived from an EMBL/GenBank/DDBJ whole genome shotgun (WGS) entry which is preliminary data.</text>
</comment>
<keyword evidence="2" id="KW-1185">Reference proteome</keyword>
<accession>A0AAE1PFU3</accession>
<sequence length="164" mass="18742">MDRLAGRVCDNSMLTTNIKMRVYQTCTLSTLLYGNEAWTLYSRQECTLNTFLMSCLRKILNIIQEDHVPNKDVLAQAEIPSMHTQLSQRCLHWFGHVRCMKDGRIPKDMLYRELATGSKPAGRSVLHYKDVCKRDLKAGDINPANWETVAADRNGWRLAVRAGV</sequence>
<gene>
    <name evidence="1" type="ORF">Pmani_020917</name>
</gene>
<evidence type="ECO:0000313" key="2">
    <source>
        <dbReference type="Proteomes" id="UP001292094"/>
    </source>
</evidence>
<dbReference type="AlphaFoldDB" id="A0AAE1PFU3"/>